<evidence type="ECO:0000313" key="4">
    <source>
        <dbReference type="EMBL" id="MBA9077345.1"/>
    </source>
</evidence>
<organism evidence="4 5">
    <name type="scientific">Rufibacter quisquiliarum</name>
    <dbReference type="NCBI Taxonomy" id="1549639"/>
    <lineage>
        <taxon>Bacteria</taxon>
        <taxon>Pseudomonadati</taxon>
        <taxon>Bacteroidota</taxon>
        <taxon>Cytophagia</taxon>
        <taxon>Cytophagales</taxon>
        <taxon>Hymenobacteraceae</taxon>
        <taxon>Rufibacter</taxon>
    </lineage>
</organism>
<name>A0A839GP89_9BACT</name>
<dbReference type="Gene3D" id="3.40.50.450">
    <property type="match status" value="1"/>
</dbReference>
<dbReference type="EMBL" id="JACJIQ010000007">
    <property type="protein sequence ID" value="MBA9077345.1"/>
    <property type="molecule type" value="Genomic_DNA"/>
</dbReference>
<dbReference type="Pfam" id="PF02481">
    <property type="entry name" value="DNA_processg_A"/>
    <property type="match status" value="1"/>
</dbReference>
<dbReference type="Proteomes" id="UP000563094">
    <property type="component" value="Unassembled WGS sequence"/>
</dbReference>
<evidence type="ECO:0000259" key="2">
    <source>
        <dbReference type="Pfam" id="PF02481"/>
    </source>
</evidence>
<accession>A0A839GP89</accession>
<sequence>MTQDSRHRIQDSNPSDLLFQVALPIIPQVGGGTARTLVKYFGSAEEVFTALPEQLSAVPGIGKILLKNILENKTAALREAEATILRAEAEQVQLLYFTNPAYPERLRNVPDAPLLLYYKGTADLNALKVISIVGTRQCTEYGRVVTEQIVQSLVQHEALVVSGLAYGIDILAHRAALYAGLPTVGVMANSLETVYPTAHQRDAERMVQNGGILSEFPFGTKPDAPRFPSRNRIIAGMADCTIVVESTSKGGSLISADIAHSYDREVMAVPGPITSETSQGCNQLIKSLKAVPYTKPKDLEELLNWDKALAPFAAPKAARNLDLTGFPEDEQQVLRILHQAGPTHIDVLNRNTSLTLGQLSSVLFTLEMSGFIKAMPGKLYALL</sequence>
<protein>
    <submittedName>
        <fullName evidence="4">DNA processing protein</fullName>
    </submittedName>
</protein>
<gene>
    <name evidence="4" type="ORF">FHS90_002058</name>
</gene>
<dbReference type="SUPFAM" id="SSF47781">
    <property type="entry name" value="RuvA domain 2-like"/>
    <property type="match status" value="1"/>
</dbReference>
<dbReference type="InterPro" id="IPR057666">
    <property type="entry name" value="DrpA_SLOG"/>
</dbReference>
<dbReference type="AlphaFoldDB" id="A0A839GP89"/>
<dbReference type="GO" id="GO:0009294">
    <property type="term" value="P:DNA-mediated transformation"/>
    <property type="evidence" value="ECO:0007669"/>
    <property type="project" value="InterPro"/>
</dbReference>
<evidence type="ECO:0000259" key="3">
    <source>
        <dbReference type="Pfam" id="PF17782"/>
    </source>
</evidence>
<dbReference type="InterPro" id="IPR003488">
    <property type="entry name" value="DprA"/>
</dbReference>
<keyword evidence="5" id="KW-1185">Reference proteome</keyword>
<dbReference type="InterPro" id="IPR036388">
    <property type="entry name" value="WH-like_DNA-bd_sf"/>
</dbReference>
<dbReference type="InterPro" id="IPR010994">
    <property type="entry name" value="RuvA_2-like"/>
</dbReference>
<comment type="similarity">
    <text evidence="1">Belongs to the DprA/Smf family.</text>
</comment>
<dbReference type="Gene3D" id="1.10.10.10">
    <property type="entry name" value="Winged helix-like DNA-binding domain superfamily/Winged helix DNA-binding domain"/>
    <property type="match status" value="1"/>
</dbReference>
<dbReference type="Pfam" id="PF14520">
    <property type="entry name" value="HHH_5"/>
    <property type="match status" value="1"/>
</dbReference>
<reference evidence="4 5" key="1">
    <citation type="submission" date="2020-08" db="EMBL/GenBank/DDBJ databases">
        <title>Genomic Encyclopedia of Type Strains, Phase IV (KMG-IV): sequencing the most valuable type-strain genomes for metagenomic binning, comparative biology and taxonomic classification.</title>
        <authorList>
            <person name="Goeker M."/>
        </authorList>
    </citation>
    <scope>NUCLEOTIDE SEQUENCE [LARGE SCALE GENOMIC DNA]</scope>
    <source>
        <strain evidence="4 5">DSM 29854</strain>
    </source>
</reference>
<feature type="domain" description="DprA winged helix" evidence="3">
    <location>
        <begin position="327"/>
        <end position="378"/>
    </location>
</feature>
<dbReference type="GO" id="GO:0006281">
    <property type="term" value="P:DNA repair"/>
    <property type="evidence" value="ECO:0007669"/>
    <property type="project" value="UniProtKB-KW"/>
</dbReference>
<evidence type="ECO:0000313" key="5">
    <source>
        <dbReference type="Proteomes" id="UP000563094"/>
    </source>
</evidence>
<dbReference type="PANTHER" id="PTHR43022:SF1">
    <property type="entry name" value="PROTEIN SMF"/>
    <property type="match status" value="1"/>
</dbReference>
<dbReference type="SUPFAM" id="SSF102405">
    <property type="entry name" value="MCP/YpsA-like"/>
    <property type="match status" value="1"/>
</dbReference>
<dbReference type="NCBIfam" id="TIGR00732">
    <property type="entry name" value="dprA"/>
    <property type="match status" value="1"/>
</dbReference>
<dbReference type="InterPro" id="IPR041614">
    <property type="entry name" value="DprA_WH"/>
</dbReference>
<evidence type="ECO:0000256" key="1">
    <source>
        <dbReference type="ARBA" id="ARBA00006525"/>
    </source>
</evidence>
<feature type="domain" description="Smf/DprA SLOG" evidence="2">
    <location>
        <begin position="94"/>
        <end position="302"/>
    </location>
</feature>
<dbReference type="PANTHER" id="PTHR43022">
    <property type="entry name" value="PROTEIN SMF"/>
    <property type="match status" value="1"/>
</dbReference>
<proteinExistence type="inferred from homology"/>
<comment type="caution">
    <text evidence="4">The sequence shown here is derived from an EMBL/GenBank/DDBJ whole genome shotgun (WGS) entry which is preliminary data.</text>
</comment>
<dbReference type="Pfam" id="PF17782">
    <property type="entry name" value="WHD_DprA"/>
    <property type="match status" value="1"/>
</dbReference>
<dbReference type="RefSeq" id="WP_182512912.1">
    <property type="nucleotide sequence ID" value="NZ_JACJIQ010000007.1"/>
</dbReference>